<dbReference type="Pfam" id="PF20253">
    <property type="entry name" value="DUF6604"/>
    <property type="match status" value="1"/>
</dbReference>
<dbReference type="AlphaFoldDB" id="A0AA38RIK1"/>
<evidence type="ECO:0000313" key="3">
    <source>
        <dbReference type="EMBL" id="KAJ9149322.1"/>
    </source>
</evidence>
<proteinExistence type="predicted"/>
<evidence type="ECO:0000259" key="2">
    <source>
        <dbReference type="Pfam" id="PF20253"/>
    </source>
</evidence>
<protein>
    <recommendedName>
        <fullName evidence="2">DUF6604 domain-containing protein</fullName>
    </recommendedName>
</protein>
<dbReference type="PANTHER" id="PTHR38795">
    <property type="entry name" value="DUF6604 DOMAIN-CONTAINING PROTEIN"/>
    <property type="match status" value="1"/>
</dbReference>
<gene>
    <name evidence="3" type="ORF">NKR23_g4206</name>
</gene>
<keyword evidence="4" id="KW-1185">Reference proteome</keyword>
<evidence type="ECO:0000313" key="4">
    <source>
        <dbReference type="Proteomes" id="UP001174694"/>
    </source>
</evidence>
<organism evidence="3 4">
    <name type="scientific">Pleurostoma richardsiae</name>
    <dbReference type="NCBI Taxonomy" id="41990"/>
    <lineage>
        <taxon>Eukaryota</taxon>
        <taxon>Fungi</taxon>
        <taxon>Dikarya</taxon>
        <taxon>Ascomycota</taxon>
        <taxon>Pezizomycotina</taxon>
        <taxon>Sordariomycetes</taxon>
        <taxon>Sordariomycetidae</taxon>
        <taxon>Calosphaeriales</taxon>
        <taxon>Pleurostomataceae</taxon>
        <taxon>Pleurostoma</taxon>
    </lineage>
</organism>
<name>A0AA38RIK1_9PEZI</name>
<sequence>MDGKFGGVGGTWQRYKLGQAQFTTWLKQTAEKVKNSKANENGEAEAQTKEDTPRGPSRREKKRAKANGETNNEVVVHWRELEGMADTIVENARPEDIPTTPINILRDVVGLRKRSARFFSRMSKESDDEKLRERNATHEHIIKVLERVLGKFESVLSRVKGTEPIRKSTGRMDVNDLNNMFEYLDIQASSEEAEEEEDASISDTESHISQASRRTKKSGKKGKKAGKGPKARNANVTTPRQPERAATSGPSWIDRFDWGIPEDKDDDEFDMYMMVYCFFEDFNAVRAHVCERWCDYYFDRSVPLDTLAVITNAAFELFQQMDNNVVYALRKIDRRIANYQFMMYFLFTEYGMEHIDYESYENLTEEEQDERMWKDEADWLAMPAYQSVEQILEFIPPGKVPMVKPSDRRPIKYGGTTVEELNDFKQRVISDLMYDVTILKAMKKNGQIDPILPAESELLLLFEGALETRQYSSAFIFALQLYVDIRYIMEDSVSDGFTQLQETAHHAKGVLDSHLDQAIGPRRDVKRMIKDRQHEVEVLMLNDILYEDKIRRYRLGGIEEETERFSLFKCDPVFAGLVDFRAKVAMSELGHEFTSRSLIVEAAAHVYYAARAAAATPEEVPRWPEMEKFLASYGDDSQFKQGILEDGGDPLAILGNYEKVARALSSADASSQGMSKIDGESFNQSVSIRQCLYQRYASHPANREVFMMYIQEIIGHRLHLDLEAFGSREHQKALMEAKKKEMGAVPLGYNRPIVKQNGSSSSSAAGNGVMQIDATVEEELRRRAMRAQITPIEMLQILEEAVTHQLEGLLALDYFKLYDESLALLRTVNQAFGSAFQERVGFTVGDNVLPDQLARVAVMLAEDVKETPRREETLATLVGVVKEALKEA</sequence>
<feature type="region of interest" description="Disordered" evidence="1">
    <location>
        <begin position="192"/>
        <end position="250"/>
    </location>
</feature>
<dbReference type="PANTHER" id="PTHR38795:SF1">
    <property type="entry name" value="DUF6604 DOMAIN-CONTAINING PROTEIN"/>
    <property type="match status" value="1"/>
</dbReference>
<feature type="region of interest" description="Disordered" evidence="1">
    <location>
        <begin position="33"/>
        <end position="71"/>
    </location>
</feature>
<comment type="caution">
    <text evidence="3">The sequence shown here is derived from an EMBL/GenBank/DDBJ whole genome shotgun (WGS) entry which is preliminary data.</text>
</comment>
<dbReference type="Proteomes" id="UP001174694">
    <property type="component" value="Unassembled WGS sequence"/>
</dbReference>
<dbReference type="InterPro" id="IPR046539">
    <property type="entry name" value="DUF6604"/>
</dbReference>
<feature type="domain" description="DUF6604" evidence="2">
    <location>
        <begin position="13"/>
        <end position="325"/>
    </location>
</feature>
<evidence type="ECO:0000256" key="1">
    <source>
        <dbReference type="SAM" id="MobiDB-lite"/>
    </source>
</evidence>
<reference evidence="3" key="1">
    <citation type="submission" date="2022-07" db="EMBL/GenBank/DDBJ databases">
        <title>Fungi with potential for degradation of polypropylene.</title>
        <authorList>
            <person name="Gostincar C."/>
        </authorList>
    </citation>
    <scope>NUCLEOTIDE SEQUENCE</scope>
    <source>
        <strain evidence="3">EXF-13308</strain>
    </source>
</reference>
<dbReference type="EMBL" id="JANBVO010000010">
    <property type="protein sequence ID" value="KAJ9149322.1"/>
    <property type="molecule type" value="Genomic_DNA"/>
</dbReference>
<feature type="compositionally biased region" description="Basic residues" evidence="1">
    <location>
        <begin position="213"/>
        <end position="230"/>
    </location>
</feature>
<accession>A0AA38RIK1</accession>